<protein>
    <submittedName>
        <fullName evidence="4">J domain-containing protein</fullName>
    </submittedName>
</protein>
<dbReference type="EMBL" id="CP054836">
    <property type="protein sequence ID" value="QKV20144.1"/>
    <property type="molecule type" value="Genomic_DNA"/>
</dbReference>
<evidence type="ECO:0000313" key="4">
    <source>
        <dbReference type="EMBL" id="QKV20144.1"/>
    </source>
</evidence>
<dbReference type="RefSeq" id="WP_175278035.1">
    <property type="nucleotide sequence ID" value="NZ_CP054836.1"/>
</dbReference>
<dbReference type="PANTHER" id="PTHR44145">
    <property type="entry name" value="DNAJ HOMOLOG SUBFAMILY A MEMBER 3, MITOCHONDRIAL"/>
    <property type="match status" value="1"/>
</dbReference>
<accession>A0A6N1VH52</accession>
<dbReference type="InterPro" id="IPR001623">
    <property type="entry name" value="DnaJ_domain"/>
</dbReference>
<dbReference type="PANTHER" id="PTHR44145:SF3">
    <property type="entry name" value="DNAJ HOMOLOG SUBFAMILY A MEMBER 3, MITOCHONDRIAL"/>
    <property type="match status" value="1"/>
</dbReference>
<sequence length="206" mass="23281">MKPSSKYFDSIRINPGGKKRKKREEETASQTCQWNGCDKPGTHKAPAGRDREGQYLHFCLDHVREYNKNYNYFSGLSDDEIAKFQKDAVVGNRPTWKMGTARVEDAAAAPIFSDLRSGSARSMRMRDPNWRPDAYVRPVRKLKPLEAKAMSTLGLKATATAEDIKTQYKALVKKHHPDANGGDRGSEERFREVVQAYQLLKTAGLC</sequence>
<keyword evidence="1" id="KW-0143">Chaperone</keyword>
<dbReference type="PROSITE" id="PS50076">
    <property type="entry name" value="DNAJ_2"/>
    <property type="match status" value="1"/>
</dbReference>
<gene>
    <name evidence="4" type="ORF">HTY61_17675</name>
</gene>
<evidence type="ECO:0000259" key="3">
    <source>
        <dbReference type="PROSITE" id="PS50076"/>
    </source>
</evidence>
<proteinExistence type="predicted"/>
<feature type="domain" description="J" evidence="3">
    <location>
        <begin position="148"/>
        <end position="205"/>
    </location>
</feature>
<evidence type="ECO:0000256" key="2">
    <source>
        <dbReference type="SAM" id="MobiDB-lite"/>
    </source>
</evidence>
<organism evidence="4 5">
    <name type="scientific">Oricola thermophila</name>
    <dbReference type="NCBI Taxonomy" id="2742145"/>
    <lineage>
        <taxon>Bacteria</taxon>
        <taxon>Pseudomonadati</taxon>
        <taxon>Pseudomonadota</taxon>
        <taxon>Alphaproteobacteria</taxon>
        <taxon>Hyphomicrobiales</taxon>
        <taxon>Ahrensiaceae</taxon>
        <taxon>Oricola</taxon>
    </lineage>
</organism>
<dbReference type="Proteomes" id="UP000509367">
    <property type="component" value="Chromosome"/>
</dbReference>
<dbReference type="InterPro" id="IPR051938">
    <property type="entry name" value="Apopto_cytoskel_mod"/>
</dbReference>
<dbReference type="KEGG" id="orm:HTY61_17675"/>
<evidence type="ECO:0000313" key="5">
    <source>
        <dbReference type="Proteomes" id="UP000509367"/>
    </source>
</evidence>
<dbReference type="Gene3D" id="1.10.287.110">
    <property type="entry name" value="DnaJ domain"/>
    <property type="match status" value="1"/>
</dbReference>
<keyword evidence="5" id="KW-1185">Reference proteome</keyword>
<feature type="region of interest" description="Disordered" evidence="2">
    <location>
        <begin position="1"/>
        <end position="48"/>
    </location>
</feature>
<dbReference type="CDD" id="cd06257">
    <property type="entry name" value="DnaJ"/>
    <property type="match status" value="1"/>
</dbReference>
<dbReference type="SUPFAM" id="SSF46565">
    <property type="entry name" value="Chaperone J-domain"/>
    <property type="match status" value="1"/>
</dbReference>
<name>A0A6N1VH52_9HYPH</name>
<dbReference type="PRINTS" id="PR00625">
    <property type="entry name" value="JDOMAIN"/>
</dbReference>
<dbReference type="SMART" id="SM00271">
    <property type="entry name" value="DnaJ"/>
    <property type="match status" value="1"/>
</dbReference>
<evidence type="ECO:0000256" key="1">
    <source>
        <dbReference type="ARBA" id="ARBA00023186"/>
    </source>
</evidence>
<dbReference type="AlphaFoldDB" id="A0A6N1VH52"/>
<dbReference type="InterPro" id="IPR036869">
    <property type="entry name" value="J_dom_sf"/>
</dbReference>
<dbReference type="Pfam" id="PF00226">
    <property type="entry name" value="DnaJ"/>
    <property type="match status" value="1"/>
</dbReference>
<reference evidence="4 5" key="1">
    <citation type="submission" date="2020-06" db="EMBL/GenBank/DDBJ databases">
        <title>Oricola thermophila sp. nov. isolated from a tidal sediments.</title>
        <authorList>
            <person name="Kwon K.K."/>
            <person name="Yang S.-H."/>
            <person name="Park M.-J."/>
        </authorList>
    </citation>
    <scope>NUCLEOTIDE SEQUENCE [LARGE SCALE GENOMIC DNA]</scope>
    <source>
        <strain evidence="4 5">MEBiC13590</strain>
    </source>
</reference>